<keyword evidence="2" id="KW-0813">Transport</keyword>
<feature type="transmembrane region" description="Helical" evidence="11">
    <location>
        <begin position="29"/>
        <end position="48"/>
    </location>
</feature>
<evidence type="ECO:0000256" key="6">
    <source>
        <dbReference type="ARBA" id="ARBA00023053"/>
    </source>
</evidence>
<dbReference type="InterPro" id="IPR004680">
    <property type="entry name" value="Cit_transptr-like_dom"/>
</dbReference>
<dbReference type="InterPro" id="IPR045016">
    <property type="entry name" value="NhaD-like"/>
</dbReference>
<evidence type="ECO:0000256" key="7">
    <source>
        <dbReference type="ARBA" id="ARBA00023065"/>
    </source>
</evidence>
<dbReference type="GO" id="GO:0015297">
    <property type="term" value="F:antiporter activity"/>
    <property type="evidence" value="ECO:0007669"/>
    <property type="project" value="UniProtKB-KW"/>
</dbReference>
<feature type="domain" description="Citrate transporter-like" evidence="12">
    <location>
        <begin position="1"/>
        <end position="246"/>
    </location>
</feature>
<keyword evidence="4 11" id="KW-0812">Transmembrane</keyword>
<comment type="caution">
    <text evidence="13">The sequence shown here is derived from an EMBL/GenBank/DDBJ whole genome shotgun (WGS) entry which is preliminary data.</text>
</comment>
<evidence type="ECO:0000256" key="11">
    <source>
        <dbReference type="SAM" id="Phobius"/>
    </source>
</evidence>
<dbReference type="EMBL" id="VSSQ01039912">
    <property type="protein sequence ID" value="MPM93054.1"/>
    <property type="molecule type" value="Genomic_DNA"/>
</dbReference>
<sequence>MSAVLDNLTTSIVMVTLVRKLVANYKERWVFAGMIIISANSGGAWSPIGDVTTIMLWIKGTLSSWPLIKSLLLPSFISMALPLLFAMRLIKEQPVTAPAAQKTHEKEFAISRKERKIILVMGVASLLSVPVFKYITSLPPFAGVLTALGVMWIYTEIMYSRLKISESAKNRVTKLIKKIDTATILFFLGILLSVMSLQASGVLGYAGGIMQEKLGNSNLMALAIGVLSSIVDNVPLVAVAMGMFPVGASLGAEFVMDGNFWHLLAYCAGTGGSLLIIGSAAGVVVMGLEKINFGWYFKNISLLALIGYVSGSVVFFLIN</sequence>
<keyword evidence="7" id="KW-0406">Ion transport</keyword>
<feature type="transmembrane region" description="Helical" evidence="11">
    <location>
        <begin position="263"/>
        <end position="288"/>
    </location>
</feature>
<evidence type="ECO:0000256" key="5">
    <source>
        <dbReference type="ARBA" id="ARBA00022989"/>
    </source>
</evidence>
<evidence type="ECO:0000256" key="9">
    <source>
        <dbReference type="ARBA" id="ARBA00023201"/>
    </source>
</evidence>
<feature type="transmembrane region" description="Helical" evidence="11">
    <location>
        <begin position="300"/>
        <end position="318"/>
    </location>
</feature>
<evidence type="ECO:0000256" key="4">
    <source>
        <dbReference type="ARBA" id="ARBA00022692"/>
    </source>
</evidence>
<evidence type="ECO:0000256" key="2">
    <source>
        <dbReference type="ARBA" id="ARBA00022448"/>
    </source>
</evidence>
<dbReference type="PANTHER" id="PTHR43269:SF2">
    <property type="entry name" value="SODIUM_PROTON ANTIPORTER 1-RELATED"/>
    <property type="match status" value="1"/>
</dbReference>
<dbReference type="GO" id="GO:0006814">
    <property type="term" value="P:sodium ion transport"/>
    <property type="evidence" value="ECO:0007669"/>
    <property type="project" value="UniProtKB-KW"/>
</dbReference>
<organism evidence="13">
    <name type="scientific">bioreactor metagenome</name>
    <dbReference type="NCBI Taxonomy" id="1076179"/>
    <lineage>
        <taxon>unclassified sequences</taxon>
        <taxon>metagenomes</taxon>
        <taxon>ecological metagenomes</taxon>
    </lineage>
</organism>
<evidence type="ECO:0000256" key="3">
    <source>
        <dbReference type="ARBA" id="ARBA00022449"/>
    </source>
</evidence>
<dbReference type="GO" id="GO:0016020">
    <property type="term" value="C:membrane"/>
    <property type="evidence" value="ECO:0007669"/>
    <property type="project" value="UniProtKB-SubCell"/>
</dbReference>
<evidence type="ECO:0000259" key="12">
    <source>
        <dbReference type="Pfam" id="PF03600"/>
    </source>
</evidence>
<feature type="transmembrane region" description="Helical" evidence="11">
    <location>
        <begin position="68"/>
        <end position="86"/>
    </location>
</feature>
<evidence type="ECO:0000256" key="1">
    <source>
        <dbReference type="ARBA" id="ARBA00004141"/>
    </source>
</evidence>
<keyword evidence="9" id="KW-0739">Sodium transport</keyword>
<feature type="transmembrane region" description="Helical" evidence="11">
    <location>
        <begin position="117"/>
        <end position="135"/>
    </location>
</feature>
<evidence type="ECO:0000313" key="13">
    <source>
        <dbReference type="EMBL" id="MPM93054.1"/>
    </source>
</evidence>
<keyword evidence="3" id="KW-0050">Antiport</keyword>
<dbReference type="AlphaFoldDB" id="A0A645DU59"/>
<accession>A0A645DU59</accession>
<feature type="transmembrane region" description="Helical" evidence="11">
    <location>
        <begin position="141"/>
        <end position="162"/>
    </location>
</feature>
<feature type="transmembrane region" description="Helical" evidence="11">
    <location>
        <begin position="183"/>
        <end position="207"/>
    </location>
</feature>
<gene>
    <name evidence="13" type="primary">nhaD_11</name>
    <name evidence="13" type="ORF">SDC9_140190</name>
</gene>
<dbReference type="Pfam" id="PF03600">
    <property type="entry name" value="CitMHS"/>
    <property type="match status" value="1"/>
</dbReference>
<dbReference type="PANTHER" id="PTHR43269">
    <property type="entry name" value="SODIUM/PROTON ANTIPORTER 1-RELATED"/>
    <property type="match status" value="1"/>
</dbReference>
<proteinExistence type="inferred from homology"/>
<keyword evidence="8 11" id="KW-0472">Membrane</keyword>
<keyword evidence="5 11" id="KW-1133">Transmembrane helix</keyword>
<feature type="transmembrane region" description="Helical" evidence="11">
    <location>
        <begin position="219"/>
        <end position="242"/>
    </location>
</feature>
<evidence type="ECO:0000256" key="8">
    <source>
        <dbReference type="ARBA" id="ARBA00023136"/>
    </source>
</evidence>
<name>A0A645DU59_9ZZZZ</name>
<keyword evidence="6" id="KW-0915">Sodium</keyword>
<protein>
    <submittedName>
        <fullName evidence="13">Na(+)/H(+) antiporter NhaD</fullName>
    </submittedName>
</protein>
<reference evidence="13" key="1">
    <citation type="submission" date="2019-08" db="EMBL/GenBank/DDBJ databases">
        <authorList>
            <person name="Kucharzyk K."/>
            <person name="Murdoch R.W."/>
            <person name="Higgins S."/>
            <person name="Loffler F."/>
        </authorList>
    </citation>
    <scope>NUCLEOTIDE SEQUENCE</scope>
</reference>
<evidence type="ECO:0000256" key="10">
    <source>
        <dbReference type="ARBA" id="ARBA00025753"/>
    </source>
</evidence>
<comment type="similarity">
    <text evidence="10">Belongs to the NhaD Na(+)/H(+) (TC 2.A.62) antiporter family.</text>
</comment>
<comment type="subcellular location">
    <subcellularLocation>
        <location evidence="1">Membrane</location>
        <topology evidence="1">Multi-pass membrane protein</topology>
    </subcellularLocation>
</comment>